<gene>
    <name evidence="1" type="ORF">V3851_03790</name>
</gene>
<accession>A0ABU7VMG4</accession>
<evidence type="ECO:0000313" key="1">
    <source>
        <dbReference type="EMBL" id="MEF2964942.1"/>
    </source>
</evidence>
<keyword evidence="2" id="KW-1185">Reference proteome</keyword>
<dbReference type="Proteomes" id="UP001306950">
    <property type="component" value="Unassembled WGS sequence"/>
</dbReference>
<name>A0ABU7VMG4_9BACL</name>
<dbReference type="EMBL" id="JAZHPZ010000001">
    <property type="protein sequence ID" value="MEF2964942.1"/>
    <property type="molecule type" value="Genomic_DNA"/>
</dbReference>
<proteinExistence type="predicted"/>
<comment type="caution">
    <text evidence="1">The sequence shown here is derived from an EMBL/GenBank/DDBJ whole genome shotgun (WGS) entry which is preliminary data.</text>
</comment>
<sequence length="118" mass="13542">MRLALYCDFTVEDIRPLQLVIRPRPGELDLGRNLYLPLAGPFERFEPEQYGDLTGVSVLLEDLILESRNEEKLGIALPNLARRHPEVEIDLLIAQVADVEEVLGYKWGDRLMENLLLE</sequence>
<organism evidence="1 2">
    <name type="scientific">Paenibacillus haidiansis</name>
    <dbReference type="NCBI Taxonomy" id="1574488"/>
    <lineage>
        <taxon>Bacteria</taxon>
        <taxon>Bacillati</taxon>
        <taxon>Bacillota</taxon>
        <taxon>Bacilli</taxon>
        <taxon>Bacillales</taxon>
        <taxon>Paenibacillaceae</taxon>
        <taxon>Paenibacillus</taxon>
    </lineage>
</organism>
<protein>
    <submittedName>
        <fullName evidence="1">Uncharacterized protein</fullName>
    </submittedName>
</protein>
<reference evidence="1 2" key="1">
    <citation type="submission" date="2024-02" db="EMBL/GenBank/DDBJ databases">
        <title>A nitrogen-fixing paenibacillus bacterium.</title>
        <authorList>
            <person name="Zhang W.L."/>
            <person name="Chen S.F."/>
        </authorList>
    </citation>
    <scope>NUCLEOTIDE SEQUENCE [LARGE SCALE GENOMIC DNA]</scope>
    <source>
        <strain evidence="1 2">M1</strain>
    </source>
</reference>
<evidence type="ECO:0000313" key="2">
    <source>
        <dbReference type="Proteomes" id="UP001306950"/>
    </source>
</evidence>
<dbReference type="RefSeq" id="WP_331845137.1">
    <property type="nucleotide sequence ID" value="NZ_JAZHPZ010000001.1"/>
</dbReference>